<protein>
    <submittedName>
        <fullName evidence="5">RNA-binding domain-containing protein</fullName>
    </submittedName>
</protein>
<dbReference type="AlphaFoldDB" id="A0A0D7BJQ7"/>
<evidence type="ECO:0000256" key="1">
    <source>
        <dbReference type="ARBA" id="ARBA00022884"/>
    </source>
</evidence>
<dbReference type="InterPro" id="IPR035979">
    <property type="entry name" value="RBD_domain_sf"/>
</dbReference>
<evidence type="ECO:0000313" key="6">
    <source>
        <dbReference type="Proteomes" id="UP000054007"/>
    </source>
</evidence>
<dbReference type="InterPro" id="IPR000504">
    <property type="entry name" value="RRM_dom"/>
</dbReference>
<evidence type="ECO:0000256" key="3">
    <source>
        <dbReference type="SAM" id="MobiDB-lite"/>
    </source>
</evidence>
<feature type="region of interest" description="Disordered" evidence="3">
    <location>
        <begin position="293"/>
        <end position="315"/>
    </location>
</feature>
<feature type="region of interest" description="Disordered" evidence="3">
    <location>
        <begin position="1"/>
        <end position="80"/>
    </location>
</feature>
<dbReference type="InterPro" id="IPR012677">
    <property type="entry name" value="Nucleotide-bd_a/b_plait_sf"/>
</dbReference>
<dbReference type="OrthoDB" id="272703at2759"/>
<evidence type="ECO:0000259" key="4">
    <source>
        <dbReference type="PROSITE" id="PS50102"/>
    </source>
</evidence>
<keyword evidence="1 2" id="KW-0694">RNA-binding</keyword>
<feature type="compositionally biased region" description="Polar residues" evidence="3">
    <location>
        <begin position="39"/>
        <end position="49"/>
    </location>
</feature>
<dbReference type="PANTHER" id="PTHR48025:SF1">
    <property type="entry name" value="RRM DOMAIN-CONTAINING PROTEIN"/>
    <property type="match status" value="1"/>
</dbReference>
<dbReference type="Gene3D" id="3.30.70.330">
    <property type="match status" value="2"/>
</dbReference>
<dbReference type="PROSITE" id="PS50102">
    <property type="entry name" value="RRM"/>
    <property type="match status" value="2"/>
</dbReference>
<gene>
    <name evidence="5" type="ORF">CYLTODRAFT_347182</name>
</gene>
<dbReference type="SUPFAM" id="SSF54928">
    <property type="entry name" value="RNA-binding domain, RBD"/>
    <property type="match status" value="2"/>
</dbReference>
<dbReference type="STRING" id="1314674.A0A0D7BJQ7"/>
<sequence>MSNRNPASSSNTSSASSDNWRRTSGARGGGGGGGASKSPAFTSNRQQRAPISRVRPSTAPSSSHGAAPAPQTADTDGQDGDDAEVLKAVSEGRRLYVGNLPYMAKTRDIERLFQSESFTIQRIDISIDPFTGRNLSYCFVDMPTPAEAQRAIATLNQRDFLGRPLKVNLGIAKRRHDPTRPSKQPLAFEGWREPEERAAEHWKGVAEQGRRLYISGLPSMNYRTANERLTELFHDYKVEAVSKPLSPETHRPNSHPNHFYAFVDFVDPDAAGRAAAEFDGARAFGGTIRVSRARNNSRKVDERARWDEDVDMDHS</sequence>
<dbReference type="PANTHER" id="PTHR48025">
    <property type="entry name" value="OS02G0815200 PROTEIN"/>
    <property type="match status" value="1"/>
</dbReference>
<dbReference type="SMART" id="SM00360">
    <property type="entry name" value="RRM"/>
    <property type="match status" value="2"/>
</dbReference>
<evidence type="ECO:0000313" key="5">
    <source>
        <dbReference type="EMBL" id="KIY70768.1"/>
    </source>
</evidence>
<keyword evidence="6" id="KW-1185">Reference proteome</keyword>
<proteinExistence type="predicted"/>
<dbReference type="Pfam" id="PF00076">
    <property type="entry name" value="RRM_1"/>
    <property type="match status" value="1"/>
</dbReference>
<feature type="compositionally biased region" description="Gly residues" evidence="3">
    <location>
        <begin position="26"/>
        <end position="35"/>
    </location>
</feature>
<feature type="compositionally biased region" description="Low complexity" evidence="3">
    <location>
        <begin position="56"/>
        <end position="75"/>
    </location>
</feature>
<feature type="domain" description="RRM" evidence="4">
    <location>
        <begin position="210"/>
        <end position="295"/>
    </location>
</feature>
<dbReference type="Proteomes" id="UP000054007">
    <property type="component" value="Unassembled WGS sequence"/>
</dbReference>
<evidence type="ECO:0000256" key="2">
    <source>
        <dbReference type="PROSITE-ProRule" id="PRU00176"/>
    </source>
</evidence>
<feature type="compositionally biased region" description="Low complexity" evidence="3">
    <location>
        <begin position="1"/>
        <end position="18"/>
    </location>
</feature>
<name>A0A0D7BJQ7_9AGAR</name>
<organism evidence="5 6">
    <name type="scientific">Cylindrobasidium torrendii FP15055 ss-10</name>
    <dbReference type="NCBI Taxonomy" id="1314674"/>
    <lineage>
        <taxon>Eukaryota</taxon>
        <taxon>Fungi</taxon>
        <taxon>Dikarya</taxon>
        <taxon>Basidiomycota</taxon>
        <taxon>Agaricomycotina</taxon>
        <taxon>Agaricomycetes</taxon>
        <taxon>Agaricomycetidae</taxon>
        <taxon>Agaricales</taxon>
        <taxon>Marasmiineae</taxon>
        <taxon>Physalacriaceae</taxon>
        <taxon>Cylindrobasidium</taxon>
    </lineage>
</organism>
<dbReference type="EMBL" id="KN880463">
    <property type="protein sequence ID" value="KIY70768.1"/>
    <property type="molecule type" value="Genomic_DNA"/>
</dbReference>
<accession>A0A0D7BJQ7</accession>
<dbReference type="InterPro" id="IPR050502">
    <property type="entry name" value="Euk_RNA-bind_prot"/>
</dbReference>
<dbReference type="CDD" id="cd00590">
    <property type="entry name" value="RRM_SF"/>
    <property type="match status" value="1"/>
</dbReference>
<feature type="domain" description="RRM" evidence="4">
    <location>
        <begin position="93"/>
        <end position="172"/>
    </location>
</feature>
<dbReference type="GO" id="GO:0003723">
    <property type="term" value="F:RNA binding"/>
    <property type="evidence" value="ECO:0007669"/>
    <property type="project" value="UniProtKB-UniRule"/>
</dbReference>
<feature type="compositionally biased region" description="Basic and acidic residues" evidence="3">
    <location>
        <begin position="298"/>
        <end position="315"/>
    </location>
</feature>
<reference evidence="5 6" key="1">
    <citation type="journal article" date="2015" name="Fungal Genet. Biol.">
        <title>Evolution of novel wood decay mechanisms in Agaricales revealed by the genome sequences of Fistulina hepatica and Cylindrobasidium torrendii.</title>
        <authorList>
            <person name="Floudas D."/>
            <person name="Held B.W."/>
            <person name="Riley R."/>
            <person name="Nagy L.G."/>
            <person name="Koehler G."/>
            <person name="Ransdell A.S."/>
            <person name="Younus H."/>
            <person name="Chow J."/>
            <person name="Chiniquy J."/>
            <person name="Lipzen A."/>
            <person name="Tritt A."/>
            <person name="Sun H."/>
            <person name="Haridas S."/>
            <person name="LaButti K."/>
            <person name="Ohm R.A."/>
            <person name="Kues U."/>
            <person name="Blanchette R.A."/>
            <person name="Grigoriev I.V."/>
            <person name="Minto R.E."/>
            <person name="Hibbett D.S."/>
        </authorList>
    </citation>
    <scope>NUCLEOTIDE SEQUENCE [LARGE SCALE GENOMIC DNA]</scope>
    <source>
        <strain evidence="5 6">FP15055 ss-10</strain>
    </source>
</reference>